<evidence type="ECO:0000313" key="15">
    <source>
        <dbReference type="EMBL" id="SEK31755.1"/>
    </source>
</evidence>
<evidence type="ECO:0000256" key="6">
    <source>
        <dbReference type="ARBA" id="ARBA00022679"/>
    </source>
</evidence>
<keyword evidence="10" id="KW-0902">Two-component regulatory system</keyword>
<dbReference type="Gene3D" id="3.30.450.20">
    <property type="entry name" value="PAS domain"/>
    <property type="match status" value="2"/>
</dbReference>
<keyword evidence="8 15" id="KW-0418">Kinase</keyword>
<feature type="domain" description="HAMP" evidence="14">
    <location>
        <begin position="326"/>
        <end position="379"/>
    </location>
</feature>
<evidence type="ECO:0000256" key="11">
    <source>
        <dbReference type="ARBA" id="ARBA00023136"/>
    </source>
</evidence>
<evidence type="ECO:0000256" key="1">
    <source>
        <dbReference type="ARBA" id="ARBA00000085"/>
    </source>
</evidence>
<keyword evidence="7 12" id="KW-0812">Transmembrane</keyword>
<dbReference type="InterPro" id="IPR005467">
    <property type="entry name" value="His_kinase_dom"/>
</dbReference>
<feature type="transmembrane region" description="Helical" evidence="12">
    <location>
        <begin position="304"/>
        <end position="324"/>
    </location>
</feature>
<dbReference type="PROSITE" id="PS50885">
    <property type="entry name" value="HAMP"/>
    <property type="match status" value="1"/>
</dbReference>
<dbReference type="AlphaFoldDB" id="A0A1H7G7M8"/>
<dbReference type="GO" id="GO:0005886">
    <property type="term" value="C:plasma membrane"/>
    <property type="evidence" value="ECO:0007669"/>
    <property type="project" value="UniProtKB-SubCell"/>
</dbReference>
<comment type="subcellular location">
    <subcellularLocation>
        <location evidence="2">Cell membrane</location>
        <topology evidence="2">Multi-pass membrane protein</topology>
    </subcellularLocation>
</comment>
<dbReference type="Gene3D" id="6.10.340.10">
    <property type="match status" value="1"/>
</dbReference>
<feature type="transmembrane region" description="Helical" evidence="12">
    <location>
        <begin position="21"/>
        <end position="46"/>
    </location>
</feature>
<dbReference type="Pfam" id="PF06580">
    <property type="entry name" value="His_kinase"/>
    <property type="match status" value="1"/>
</dbReference>
<dbReference type="SUPFAM" id="SSF55874">
    <property type="entry name" value="ATPase domain of HSP90 chaperone/DNA topoisomerase II/histidine kinase"/>
    <property type="match status" value="1"/>
</dbReference>
<dbReference type="InterPro" id="IPR004358">
    <property type="entry name" value="Sig_transdc_His_kin-like_C"/>
</dbReference>
<evidence type="ECO:0000259" key="14">
    <source>
        <dbReference type="PROSITE" id="PS50885"/>
    </source>
</evidence>
<evidence type="ECO:0000256" key="2">
    <source>
        <dbReference type="ARBA" id="ARBA00004651"/>
    </source>
</evidence>
<evidence type="ECO:0000259" key="13">
    <source>
        <dbReference type="PROSITE" id="PS50109"/>
    </source>
</evidence>
<dbReference type="InterPro" id="IPR010559">
    <property type="entry name" value="Sig_transdc_His_kin_internal"/>
</dbReference>
<evidence type="ECO:0000256" key="7">
    <source>
        <dbReference type="ARBA" id="ARBA00022692"/>
    </source>
</evidence>
<evidence type="ECO:0000256" key="8">
    <source>
        <dbReference type="ARBA" id="ARBA00022777"/>
    </source>
</evidence>
<keyword evidence="5" id="KW-0597">Phosphoprotein</keyword>
<proteinExistence type="predicted"/>
<dbReference type="InterPro" id="IPR033479">
    <property type="entry name" value="dCache_1"/>
</dbReference>
<dbReference type="Pfam" id="PF02743">
    <property type="entry name" value="dCache_1"/>
    <property type="match status" value="1"/>
</dbReference>
<keyword evidence="11 12" id="KW-0472">Membrane</keyword>
<dbReference type="GO" id="GO:0000155">
    <property type="term" value="F:phosphorelay sensor kinase activity"/>
    <property type="evidence" value="ECO:0007669"/>
    <property type="project" value="InterPro"/>
</dbReference>
<keyword evidence="9 12" id="KW-1133">Transmembrane helix</keyword>
<gene>
    <name evidence="15" type="ORF">SAMN02910377_00569</name>
</gene>
<dbReference type="PRINTS" id="PR00344">
    <property type="entry name" value="BCTRLSENSOR"/>
</dbReference>
<dbReference type="PANTHER" id="PTHR34220">
    <property type="entry name" value="SENSOR HISTIDINE KINASE YPDA"/>
    <property type="match status" value="1"/>
</dbReference>
<dbReference type="EMBL" id="FNZX01000004">
    <property type="protein sequence ID" value="SEK31755.1"/>
    <property type="molecule type" value="Genomic_DNA"/>
</dbReference>
<dbReference type="Pfam" id="PF02518">
    <property type="entry name" value="HATPase_c"/>
    <property type="match status" value="1"/>
</dbReference>
<evidence type="ECO:0000256" key="9">
    <source>
        <dbReference type="ARBA" id="ARBA00022989"/>
    </source>
</evidence>
<dbReference type="InterPro" id="IPR003660">
    <property type="entry name" value="HAMP_dom"/>
</dbReference>
<organism evidence="15 16">
    <name type="scientific">Pseudobutyrivibrio ruminis</name>
    <dbReference type="NCBI Taxonomy" id="46206"/>
    <lineage>
        <taxon>Bacteria</taxon>
        <taxon>Bacillati</taxon>
        <taxon>Bacillota</taxon>
        <taxon>Clostridia</taxon>
        <taxon>Lachnospirales</taxon>
        <taxon>Lachnospiraceae</taxon>
        <taxon>Pseudobutyrivibrio</taxon>
    </lineage>
</organism>
<evidence type="ECO:0000256" key="4">
    <source>
        <dbReference type="ARBA" id="ARBA00022475"/>
    </source>
</evidence>
<keyword evidence="6" id="KW-0808">Transferase</keyword>
<dbReference type="InterPro" id="IPR003594">
    <property type="entry name" value="HATPase_dom"/>
</dbReference>
<dbReference type="InterPro" id="IPR050640">
    <property type="entry name" value="Bact_2-comp_sensor_kinase"/>
</dbReference>
<comment type="catalytic activity">
    <reaction evidence="1">
        <text>ATP + protein L-histidine = ADP + protein N-phospho-L-histidine.</text>
        <dbReference type="EC" id="2.7.13.3"/>
    </reaction>
</comment>
<dbReference type="Gene3D" id="3.30.565.10">
    <property type="entry name" value="Histidine kinase-like ATPase, C-terminal domain"/>
    <property type="match status" value="1"/>
</dbReference>
<dbReference type="CDD" id="cd12912">
    <property type="entry name" value="PDC2_MCP_like"/>
    <property type="match status" value="1"/>
</dbReference>
<dbReference type="PROSITE" id="PS50109">
    <property type="entry name" value="HIS_KIN"/>
    <property type="match status" value="1"/>
</dbReference>
<protein>
    <recommendedName>
        <fullName evidence="3">histidine kinase</fullName>
        <ecNumber evidence="3">2.7.13.3</ecNumber>
    </recommendedName>
</protein>
<evidence type="ECO:0000256" key="10">
    <source>
        <dbReference type="ARBA" id="ARBA00023012"/>
    </source>
</evidence>
<keyword evidence="16" id="KW-1185">Reference proteome</keyword>
<dbReference type="SMART" id="SM00387">
    <property type="entry name" value="HATPase_c"/>
    <property type="match status" value="1"/>
</dbReference>
<feature type="domain" description="Histidine kinase" evidence="13">
    <location>
        <begin position="486"/>
        <end position="594"/>
    </location>
</feature>
<evidence type="ECO:0000256" key="12">
    <source>
        <dbReference type="SAM" id="Phobius"/>
    </source>
</evidence>
<accession>A0A1H7G7M8</accession>
<keyword evidence="4" id="KW-1003">Cell membrane</keyword>
<evidence type="ECO:0000256" key="3">
    <source>
        <dbReference type="ARBA" id="ARBA00012438"/>
    </source>
</evidence>
<evidence type="ECO:0000256" key="5">
    <source>
        <dbReference type="ARBA" id="ARBA00022553"/>
    </source>
</evidence>
<name>A0A1H7G7M8_9FIRM</name>
<dbReference type="InterPro" id="IPR036890">
    <property type="entry name" value="HATPase_C_sf"/>
</dbReference>
<dbReference type="Proteomes" id="UP000182321">
    <property type="component" value="Unassembled WGS sequence"/>
</dbReference>
<evidence type="ECO:0000313" key="16">
    <source>
        <dbReference type="Proteomes" id="UP000182321"/>
    </source>
</evidence>
<dbReference type="PANTHER" id="PTHR34220:SF7">
    <property type="entry name" value="SENSOR HISTIDINE KINASE YPDA"/>
    <property type="match status" value="1"/>
</dbReference>
<reference evidence="16" key="1">
    <citation type="submission" date="2016-10" db="EMBL/GenBank/DDBJ databases">
        <authorList>
            <person name="Varghese N."/>
        </authorList>
    </citation>
    <scope>NUCLEOTIDE SEQUENCE [LARGE SCALE GENOMIC DNA]</scope>
    <source>
        <strain evidence="16">ACV-9</strain>
    </source>
</reference>
<sequence length="607" mass="69140">MKLFDFQNQFHRLRRASKRRSIQLVISISFTLVAIISMSFMAMAFYTNYINTSRQNAIDNDEKIVEQISWNLNSYLRNMMGVSNSMYYSVIKNLDLTSDSMTKEMDILYEANKDDLISIACISQDGALISAAPIATRKNGVDFTEQSWFSDTEEEKVENFHFSAPHVQNMFESDNYRYYWVVSLTRSIDLNYMGYIRRGILLVDMNYSAIEQMFMKANESGEGYVYLIDSNGEIIYHPAQKAIYSGLANENNIVASGYDDGNYIETFEGNERAVIVKTVGYTGWKIVSVTPVKELIGESFQLRVFMLIILTITIFMILFGNLFIARVVTDPIKKLEDSIGVIDAGMLDEDVIFIGGTHEIRHLGRTIKSLVVQMRTMMEESVAEQKEKRKSELNALQAQINPHFLYNTLDSVVWMIESEKYPEAISMITSLASLFRISLSKGNNIITIRDEITHAKNYLAIQKVRYKNKFEANIDVDPGIEDCITIKLIIQPLIENAIYHAVGDLYDEGVIDIKGYEKDGDIYIEVKDNGMGIPPEKLKDLLKEKGKSQGKGSGIGLWNINQRINLYFKEDYGLKIESELDVGTTAIIHLPKISYQEYMGGDGNEKK</sequence>
<dbReference type="RefSeq" id="WP_074789008.1">
    <property type="nucleotide sequence ID" value="NZ_FNZX01000004.1"/>
</dbReference>
<dbReference type="EC" id="2.7.13.3" evidence="3"/>